<geneLocation type="mitochondrion" evidence="14"/>
<dbReference type="InterPro" id="IPR050635">
    <property type="entry name" value="ATPase_protein_8"/>
</dbReference>
<evidence type="ECO:0000313" key="14">
    <source>
        <dbReference type="EMBL" id="AUR26762.1"/>
    </source>
</evidence>
<keyword evidence="4 12" id="KW-0138">CF(0)</keyword>
<dbReference type="Pfam" id="PF00895">
    <property type="entry name" value="ATP-synt_8"/>
    <property type="match status" value="1"/>
</dbReference>
<keyword evidence="9 12" id="KW-0496">Mitochondrion</keyword>
<proteinExistence type="inferred from homology"/>
<protein>
    <recommendedName>
        <fullName evidence="12">ATP synthase complex subunit 8</fullName>
    </recommendedName>
</protein>
<evidence type="ECO:0000256" key="6">
    <source>
        <dbReference type="ARBA" id="ARBA00022781"/>
    </source>
</evidence>
<dbReference type="InterPro" id="IPR001421">
    <property type="entry name" value="ATP8_metazoa"/>
</dbReference>
<keyword evidence="3 12" id="KW-0813">Transport</keyword>
<dbReference type="EMBL" id="KY994598">
    <property type="protein sequence ID" value="AUR27009.1"/>
    <property type="molecule type" value="Genomic_DNA"/>
</dbReference>
<evidence type="ECO:0000256" key="8">
    <source>
        <dbReference type="ARBA" id="ARBA00023065"/>
    </source>
</evidence>
<reference evidence="14" key="1">
    <citation type="journal article" date="2018" name="Mol. Ecol.">
        <title>Climate-driven mitochondrial selection: A test in Australian songbirds.</title>
        <authorList>
            <person name="Lamb A."/>
            <person name="Gan H.M."/>
            <person name="Greening C."/>
            <person name="Joseph L."/>
            <person name="Lee Y.P."/>
            <person name="Ordonez M."/>
            <person name="Sunnucks P."/>
            <person name="Pavlova A."/>
        </authorList>
    </citation>
    <scope>NUCLEOTIDE SEQUENCE</scope>
    <source>
        <strain evidence="14">ANWC29850</strain>
        <strain evidence="15">ANWC45042</strain>
    </source>
</reference>
<evidence type="ECO:0000256" key="2">
    <source>
        <dbReference type="ARBA" id="ARBA00008892"/>
    </source>
</evidence>
<evidence type="ECO:0000313" key="15">
    <source>
        <dbReference type="EMBL" id="AUR27009.1"/>
    </source>
</evidence>
<gene>
    <name evidence="14" type="primary">atp8</name>
</gene>
<keyword evidence="6 12" id="KW-0375">Hydrogen ion transport</keyword>
<dbReference type="PANTHER" id="PTHR39937:SF1">
    <property type="entry name" value="ATP SYNTHASE PROTEIN 8"/>
    <property type="match status" value="1"/>
</dbReference>
<sequence>MPQLNPSPWLFIMISSWLTYTLIIQPKILTFITPNPPSNKTPLAIKSPTPWTWPWT</sequence>
<comment type="subcellular location">
    <subcellularLocation>
        <location evidence="1 12">Mitochondrion membrane</location>
        <topology evidence="1 12">Single-pass membrane protein</topology>
    </subcellularLocation>
</comment>
<keyword evidence="7 13" id="KW-1133">Transmembrane helix</keyword>
<dbReference type="GO" id="GO:0015986">
    <property type="term" value="P:proton motive force-driven ATP synthesis"/>
    <property type="evidence" value="ECO:0007669"/>
    <property type="project" value="InterPro"/>
</dbReference>
<keyword evidence="11" id="KW-0066">ATP synthesis</keyword>
<feature type="transmembrane region" description="Helical" evidence="13">
    <location>
        <begin position="6"/>
        <end position="24"/>
    </location>
</feature>
<evidence type="ECO:0000256" key="7">
    <source>
        <dbReference type="ARBA" id="ARBA00022989"/>
    </source>
</evidence>
<evidence type="ECO:0000256" key="3">
    <source>
        <dbReference type="ARBA" id="ARBA00022448"/>
    </source>
</evidence>
<dbReference type="AlphaFoldDB" id="A0A343SB90"/>
<dbReference type="PANTHER" id="PTHR39937">
    <property type="entry name" value="ATP SYNTHASE PROTEIN 8"/>
    <property type="match status" value="1"/>
</dbReference>
<dbReference type="GO" id="GO:0045259">
    <property type="term" value="C:proton-transporting ATP synthase complex"/>
    <property type="evidence" value="ECO:0007669"/>
    <property type="project" value="UniProtKB-KW"/>
</dbReference>
<evidence type="ECO:0000256" key="4">
    <source>
        <dbReference type="ARBA" id="ARBA00022547"/>
    </source>
</evidence>
<dbReference type="EMBL" id="KY994579">
    <property type="protein sequence ID" value="AUR26762.1"/>
    <property type="molecule type" value="Genomic_DNA"/>
</dbReference>
<evidence type="ECO:0000256" key="13">
    <source>
        <dbReference type="SAM" id="Phobius"/>
    </source>
</evidence>
<evidence type="ECO:0000256" key="11">
    <source>
        <dbReference type="ARBA" id="ARBA00023310"/>
    </source>
</evidence>
<keyword evidence="10 13" id="KW-0472">Membrane</keyword>
<name>A0A343SB90_9PASS</name>
<dbReference type="GO" id="GO:0015078">
    <property type="term" value="F:proton transmembrane transporter activity"/>
    <property type="evidence" value="ECO:0007669"/>
    <property type="project" value="InterPro"/>
</dbReference>
<evidence type="ECO:0000256" key="12">
    <source>
        <dbReference type="RuleBase" id="RU003661"/>
    </source>
</evidence>
<organism evidence="14">
    <name type="scientific">Climacteris picumnus</name>
    <name type="common">brown treecreeper</name>
    <dbReference type="NCBI Taxonomy" id="175000"/>
    <lineage>
        <taxon>Eukaryota</taxon>
        <taxon>Metazoa</taxon>
        <taxon>Chordata</taxon>
        <taxon>Craniata</taxon>
        <taxon>Vertebrata</taxon>
        <taxon>Euteleostomi</taxon>
        <taxon>Archelosauria</taxon>
        <taxon>Archosauria</taxon>
        <taxon>Dinosauria</taxon>
        <taxon>Saurischia</taxon>
        <taxon>Theropoda</taxon>
        <taxon>Coelurosauria</taxon>
        <taxon>Aves</taxon>
        <taxon>Neognathae</taxon>
        <taxon>Neoaves</taxon>
        <taxon>Telluraves</taxon>
        <taxon>Australaves</taxon>
        <taxon>Passeriformes</taxon>
        <taxon>Climacteridae</taxon>
        <taxon>Climacteris</taxon>
    </lineage>
</organism>
<evidence type="ECO:0000256" key="1">
    <source>
        <dbReference type="ARBA" id="ARBA00004304"/>
    </source>
</evidence>
<accession>A0A343SB90</accession>
<evidence type="ECO:0000256" key="10">
    <source>
        <dbReference type="ARBA" id="ARBA00023136"/>
    </source>
</evidence>
<evidence type="ECO:0000256" key="9">
    <source>
        <dbReference type="ARBA" id="ARBA00023128"/>
    </source>
</evidence>
<evidence type="ECO:0000256" key="5">
    <source>
        <dbReference type="ARBA" id="ARBA00022692"/>
    </source>
</evidence>
<comment type="similarity">
    <text evidence="2 12">Belongs to the ATPase protein 8 family.</text>
</comment>
<keyword evidence="8 12" id="KW-0406">Ion transport</keyword>
<keyword evidence="5 12" id="KW-0812">Transmembrane</keyword>
<dbReference type="GO" id="GO:0031966">
    <property type="term" value="C:mitochondrial membrane"/>
    <property type="evidence" value="ECO:0007669"/>
    <property type="project" value="UniProtKB-SubCell"/>
</dbReference>